<dbReference type="InterPro" id="IPR045090">
    <property type="entry name" value="Pept_M3A_M3B"/>
</dbReference>
<proteinExistence type="predicted"/>
<dbReference type="GO" id="GO:0004180">
    <property type="term" value="F:carboxypeptidase activity"/>
    <property type="evidence" value="ECO:0007669"/>
    <property type="project" value="TreeGrafter"/>
</dbReference>
<evidence type="ECO:0000313" key="2">
    <source>
        <dbReference type="Proteomes" id="UP000824076"/>
    </source>
</evidence>
<evidence type="ECO:0000313" key="1">
    <source>
        <dbReference type="EMBL" id="HIU38960.1"/>
    </source>
</evidence>
<gene>
    <name evidence="1" type="ORF">IAD18_04765</name>
</gene>
<dbReference type="PANTHER" id="PTHR43660:SF1">
    <property type="entry name" value="DIPEPTIDYL CARBOXYPEPTIDASE"/>
    <property type="match status" value="1"/>
</dbReference>
<dbReference type="Proteomes" id="UP000824076">
    <property type="component" value="Unassembled WGS sequence"/>
</dbReference>
<dbReference type="EMBL" id="DVMS01000136">
    <property type="protein sequence ID" value="HIU38960.1"/>
    <property type="molecule type" value="Genomic_DNA"/>
</dbReference>
<dbReference type="SUPFAM" id="SSF55486">
    <property type="entry name" value="Metalloproteases ('zincins'), catalytic domain"/>
    <property type="match status" value="1"/>
</dbReference>
<dbReference type="Gene3D" id="1.10.1370.40">
    <property type="match status" value="1"/>
</dbReference>
<accession>A0A9D1IJX5</accession>
<name>A0A9D1IJX5_9BACT</name>
<dbReference type="PANTHER" id="PTHR43660">
    <property type="entry name" value="DIPEPTIDYL CARBOXYPEPTIDASE"/>
    <property type="match status" value="1"/>
</dbReference>
<dbReference type="GO" id="GO:0004222">
    <property type="term" value="F:metalloendopeptidase activity"/>
    <property type="evidence" value="ECO:0007669"/>
    <property type="project" value="InterPro"/>
</dbReference>
<organism evidence="1 2">
    <name type="scientific">Candidatus Limisoma intestinavium</name>
    <dbReference type="NCBI Taxonomy" id="2840856"/>
    <lineage>
        <taxon>Bacteria</taxon>
        <taxon>Pseudomonadati</taxon>
        <taxon>Bacteroidota</taxon>
        <taxon>Bacteroidia</taxon>
        <taxon>Bacteroidales</taxon>
        <taxon>Candidatus Limisoma</taxon>
    </lineage>
</organism>
<dbReference type="GO" id="GO:0006508">
    <property type="term" value="P:proteolysis"/>
    <property type="evidence" value="ECO:0007669"/>
    <property type="project" value="InterPro"/>
</dbReference>
<dbReference type="GO" id="GO:0005829">
    <property type="term" value="C:cytosol"/>
    <property type="evidence" value="ECO:0007669"/>
    <property type="project" value="TreeGrafter"/>
</dbReference>
<reference evidence="1" key="1">
    <citation type="submission" date="2020-10" db="EMBL/GenBank/DDBJ databases">
        <authorList>
            <person name="Gilroy R."/>
        </authorList>
    </citation>
    <scope>NUCLEOTIDE SEQUENCE</scope>
    <source>
        <strain evidence="1">17073</strain>
    </source>
</reference>
<protein>
    <submittedName>
        <fullName evidence="1">Peptidase M3</fullName>
    </submittedName>
</protein>
<reference evidence="1" key="2">
    <citation type="journal article" date="2021" name="PeerJ">
        <title>Extensive microbial diversity within the chicken gut microbiome revealed by metagenomics and culture.</title>
        <authorList>
            <person name="Gilroy R."/>
            <person name="Ravi A."/>
            <person name="Getino M."/>
            <person name="Pursley I."/>
            <person name="Horton D.L."/>
            <person name="Alikhan N.F."/>
            <person name="Baker D."/>
            <person name="Gharbi K."/>
            <person name="Hall N."/>
            <person name="Watson M."/>
            <person name="Adriaenssens E.M."/>
            <person name="Foster-Nyarko E."/>
            <person name="Jarju S."/>
            <person name="Secka A."/>
            <person name="Antonio M."/>
            <person name="Oren A."/>
            <person name="Chaudhuri R.R."/>
            <person name="La Ragione R."/>
            <person name="Hildebrand F."/>
            <person name="Pallen M.J."/>
        </authorList>
    </citation>
    <scope>NUCLEOTIDE SEQUENCE</scope>
    <source>
        <strain evidence="1">17073</strain>
    </source>
</reference>
<dbReference type="AlphaFoldDB" id="A0A9D1IJX5"/>
<sequence>MTNAENIFFEEFKTTHHVVPFDRIEKSFYEEAVDSGIKQAEKEIDAIVRQRSTPTFENTIVALENSGELLNRTLMTFYPILSADGDDEMNEISLRIAPKLS</sequence>
<comment type="caution">
    <text evidence="1">The sequence shown here is derived from an EMBL/GenBank/DDBJ whole genome shotgun (WGS) entry which is preliminary data.</text>
</comment>
<feature type="non-terminal residue" evidence="1">
    <location>
        <position position="101"/>
    </location>
</feature>